<evidence type="ECO:0000259" key="1">
    <source>
        <dbReference type="Pfam" id="PF02954"/>
    </source>
</evidence>
<sequence>MIQVALALADEQPIGTDHLPEDFLLDAQVNEECPIPVRTQESATRLHATEDLGQLFQAAGGNISQLAKRLGVSRNTLYKRLREQRIV</sequence>
<dbReference type="Pfam" id="PF02954">
    <property type="entry name" value="HTH_8"/>
    <property type="match status" value="1"/>
</dbReference>
<dbReference type="GO" id="GO:0043565">
    <property type="term" value="F:sequence-specific DNA binding"/>
    <property type="evidence" value="ECO:0007669"/>
    <property type="project" value="InterPro"/>
</dbReference>
<gene>
    <name evidence="2" type="ORF">ALQ42_02832</name>
</gene>
<dbReference type="InterPro" id="IPR009057">
    <property type="entry name" value="Homeodomain-like_sf"/>
</dbReference>
<name>A0A3M5T115_PSESG</name>
<dbReference type="InterPro" id="IPR002197">
    <property type="entry name" value="HTH_Fis"/>
</dbReference>
<dbReference type="PRINTS" id="PR01590">
    <property type="entry name" value="HTHFIS"/>
</dbReference>
<evidence type="ECO:0000313" key="2">
    <source>
        <dbReference type="EMBL" id="RMO39088.1"/>
    </source>
</evidence>
<reference evidence="2 3" key="1">
    <citation type="submission" date="2018-08" db="EMBL/GenBank/DDBJ databases">
        <title>Recombination of ecologically and evolutionarily significant loci maintains genetic cohesion in the Pseudomonas syringae species complex.</title>
        <authorList>
            <person name="Dillon M."/>
            <person name="Thakur S."/>
            <person name="Almeida R.N.D."/>
            <person name="Weir B.S."/>
            <person name="Guttman D.S."/>
        </authorList>
    </citation>
    <scope>NUCLEOTIDE SEQUENCE [LARGE SCALE GENOMIC DNA]</scope>
    <source>
        <strain evidence="2 3">ICMP 6372</strain>
    </source>
</reference>
<protein>
    <submittedName>
        <fullName evidence="2">Fis family transcriptional regulator</fullName>
    </submittedName>
</protein>
<dbReference type="AlphaFoldDB" id="A0A3M5T115"/>
<organism evidence="2 3">
    <name type="scientific">Pseudomonas savastanoi pv. glycinea</name>
    <name type="common">Pseudomonas syringae pv. glycinea</name>
    <dbReference type="NCBI Taxonomy" id="318"/>
    <lineage>
        <taxon>Bacteria</taxon>
        <taxon>Pseudomonadati</taxon>
        <taxon>Pseudomonadota</taxon>
        <taxon>Gammaproteobacteria</taxon>
        <taxon>Pseudomonadales</taxon>
        <taxon>Pseudomonadaceae</taxon>
        <taxon>Pseudomonas</taxon>
    </lineage>
</organism>
<comment type="caution">
    <text evidence="2">The sequence shown here is derived from an EMBL/GenBank/DDBJ whole genome shotgun (WGS) entry which is preliminary data.</text>
</comment>
<dbReference type="Gene3D" id="1.10.10.60">
    <property type="entry name" value="Homeodomain-like"/>
    <property type="match status" value="1"/>
</dbReference>
<dbReference type="SUPFAM" id="SSF46689">
    <property type="entry name" value="Homeodomain-like"/>
    <property type="match status" value="1"/>
</dbReference>
<evidence type="ECO:0000313" key="3">
    <source>
        <dbReference type="Proteomes" id="UP000273536"/>
    </source>
</evidence>
<dbReference type="Proteomes" id="UP000273536">
    <property type="component" value="Unassembled WGS sequence"/>
</dbReference>
<feature type="domain" description="DNA binding HTH" evidence="1">
    <location>
        <begin position="57"/>
        <end position="83"/>
    </location>
</feature>
<proteinExistence type="predicted"/>
<dbReference type="EMBL" id="RBPS01000083">
    <property type="protein sequence ID" value="RMO39088.1"/>
    <property type="molecule type" value="Genomic_DNA"/>
</dbReference>
<accession>A0A3M5T115</accession>